<organism evidence="2">
    <name type="scientific">Phaeocystis antarctica</name>
    <dbReference type="NCBI Taxonomy" id="33657"/>
    <lineage>
        <taxon>Eukaryota</taxon>
        <taxon>Haptista</taxon>
        <taxon>Haptophyta</taxon>
        <taxon>Prymnesiophyceae</taxon>
        <taxon>Phaeocystales</taxon>
        <taxon>Phaeocystaceae</taxon>
        <taxon>Phaeocystis</taxon>
    </lineage>
</organism>
<sequence length="116" mass="12502">MSVPPPPPPPPLTQKLVFLAPPRQGQAIPRTSMEGDGSSRTLAPAPLTLGEQRERQENRVKSDEAKLQMLESRLQGDKARLSELKRVEIERGADSPGVKLGIFPASSGPSMSYTAS</sequence>
<dbReference type="EMBL" id="HBEP01019278">
    <property type="protein sequence ID" value="CAD8489609.1"/>
    <property type="molecule type" value="Transcribed_RNA"/>
</dbReference>
<dbReference type="AlphaFoldDB" id="A0A7S0HIU0"/>
<feature type="region of interest" description="Disordered" evidence="1">
    <location>
        <begin position="92"/>
        <end position="116"/>
    </location>
</feature>
<feature type="compositionally biased region" description="Polar residues" evidence="1">
    <location>
        <begin position="107"/>
        <end position="116"/>
    </location>
</feature>
<protein>
    <submittedName>
        <fullName evidence="2">Uncharacterized protein</fullName>
    </submittedName>
</protein>
<feature type="region of interest" description="Disordered" evidence="1">
    <location>
        <begin position="26"/>
        <end position="64"/>
    </location>
</feature>
<feature type="compositionally biased region" description="Basic and acidic residues" evidence="1">
    <location>
        <begin position="51"/>
        <end position="64"/>
    </location>
</feature>
<evidence type="ECO:0000256" key="1">
    <source>
        <dbReference type="SAM" id="MobiDB-lite"/>
    </source>
</evidence>
<proteinExistence type="predicted"/>
<gene>
    <name evidence="2" type="ORF">PANT1444_LOCUS10797</name>
</gene>
<name>A0A7S0HIU0_9EUKA</name>
<evidence type="ECO:0000313" key="2">
    <source>
        <dbReference type="EMBL" id="CAD8489609.1"/>
    </source>
</evidence>
<reference evidence="2" key="1">
    <citation type="submission" date="2021-01" db="EMBL/GenBank/DDBJ databases">
        <authorList>
            <person name="Corre E."/>
            <person name="Pelletier E."/>
            <person name="Niang G."/>
            <person name="Scheremetjew M."/>
            <person name="Finn R."/>
            <person name="Kale V."/>
            <person name="Holt S."/>
            <person name="Cochrane G."/>
            <person name="Meng A."/>
            <person name="Brown T."/>
            <person name="Cohen L."/>
        </authorList>
    </citation>
    <scope>NUCLEOTIDE SEQUENCE</scope>
    <source>
        <strain evidence="2">CCMP1374</strain>
    </source>
</reference>
<accession>A0A7S0HIU0</accession>